<protein>
    <recommendedName>
        <fullName evidence="3">Adenosylcobinamide amidohydrolase</fullName>
    </recommendedName>
</protein>
<comment type="caution">
    <text evidence="1">The sequence shown here is derived from an EMBL/GenBank/DDBJ whole genome shotgun (WGS) entry which is preliminary data.</text>
</comment>
<dbReference type="PANTHER" id="PTHR35336">
    <property type="entry name" value="ADENOSYLCOBINAMIDE AMIDOHYDROLASE"/>
    <property type="match status" value="1"/>
</dbReference>
<accession>A0A423PJL5</accession>
<reference evidence="1 2" key="1">
    <citation type="submission" date="2013-10" db="EMBL/GenBank/DDBJ databases">
        <title>Salinisphaera halophila YIM 95161 Genome Sequencing.</title>
        <authorList>
            <person name="Lai Q."/>
            <person name="Li C."/>
            <person name="Shao Z."/>
        </authorList>
    </citation>
    <scope>NUCLEOTIDE SEQUENCE [LARGE SCALE GENOMIC DNA]</scope>
    <source>
        <strain evidence="1 2">YIM 95161</strain>
    </source>
</reference>
<sequence>MDDAAPLAPPAGALPPGWHGRVDRGAVGVLFDRPRPVLSSALVNGGWGQAGGFCNMTVDSAAPRHAGGPAALVAETAAARGLPADSVGMMTGAWMHRLRLASVREAGHTLCLLLTAGLANARRAGDPADGAELVPAGDGPLGDEPVGTINCAFGTSLALTPAACAETLATLTEAKTATLIDHGVTSPVAGAPATGTGTDATAVFAGLDGAPLAYTGKHTRFGELAARLMIAALGDALAGMRGAAHAR</sequence>
<evidence type="ECO:0000313" key="2">
    <source>
        <dbReference type="Proteomes" id="UP000285123"/>
    </source>
</evidence>
<dbReference type="PANTHER" id="PTHR35336:SF5">
    <property type="entry name" value="ADENOSYLCOBINAMIDE AMIDOHYDROLASE"/>
    <property type="match status" value="1"/>
</dbReference>
<dbReference type="RefSeq" id="WP_184947720.1">
    <property type="nucleotide sequence ID" value="NZ_AYKF01000110.1"/>
</dbReference>
<dbReference type="AlphaFoldDB" id="A0A423PJL5"/>
<evidence type="ECO:0008006" key="3">
    <source>
        <dbReference type="Google" id="ProtNLM"/>
    </source>
</evidence>
<dbReference type="InterPro" id="IPR052209">
    <property type="entry name" value="CbiZ"/>
</dbReference>
<proteinExistence type="predicted"/>
<dbReference type="Pfam" id="PF01955">
    <property type="entry name" value="CbiZ"/>
    <property type="match status" value="1"/>
</dbReference>
<dbReference type="EMBL" id="AYKF01000110">
    <property type="protein sequence ID" value="ROO25795.1"/>
    <property type="molecule type" value="Genomic_DNA"/>
</dbReference>
<dbReference type="Proteomes" id="UP000285123">
    <property type="component" value="Unassembled WGS sequence"/>
</dbReference>
<gene>
    <name evidence="1" type="ORF">SAHL_14100</name>
</gene>
<name>A0A423PJL5_9GAMM</name>
<evidence type="ECO:0000313" key="1">
    <source>
        <dbReference type="EMBL" id="ROO25795.1"/>
    </source>
</evidence>
<dbReference type="InterPro" id="IPR002808">
    <property type="entry name" value="AdoCbi_amidolase"/>
</dbReference>
<organism evidence="1 2">
    <name type="scientific">Salinisphaera orenii YIM 95161</name>
    <dbReference type="NCBI Taxonomy" id="1051139"/>
    <lineage>
        <taxon>Bacteria</taxon>
        <taxon>Pseudomonadati</taxon>
        <taxon>Pseudomonadota</taxon>
        <taxon>Gammaproteobacteria</taxon>
        <taxon>Salinisphaerales</taxon>
        <taxon>Salinisphaeraceae</taxon>
        <taxon>Salinisphaera</taxon>
    </lineage>
</organism>